<dbReference type="PROSITE" id="PS50929">
    <property type="entry name" value="ABC_TM1F"/>
    <property type="match status" value="1"/>
</dbReference>
<evidence type="ECO:0000256" key="6">
    <source>
        <dbReference type="ARBA" id="ARBA00023136"/>
    </source>
</evidence>
<dbReference type="InterPro" id="IPR027417">
    <property type="entry name" value="P-loop_NTPase"/>
</dbReference>
<keyword evidence="3" id="KW-0547">Nucleotide-binding</keyword>
<evidence type="ECO:0000256" key="5">
    <source>
        <dbReference type="ARBA" id="ARBA00022989"/>
    </source>
</evidence>
<keyword evidence="2 7" id="KW-0812">Transmembrane</keyword>
<keyword evidence="6 7" id="KW-0472">Membrane</keyword>
<evidence type="ECO:0000256" key="2">
    <source>
        <dbReference type="ARBA" id="ARBA00022692"/>
    </source>
</evidence>
<dbReference type="GO" id="GO:0016887">
    <property type="term" value="F:ATP hydrolysis activity"/>
    <property type="evidence" value="ECO:0007669"/>
    <property type="project" value="InterPro"/>
</dbReference>
<evidence type="ECO:0000313" key="10">
    <source>
        <dbReference type="EMBL" id="RGS44741.1"/>
    </source>
</evidence>
<dbReference type="InterPro" id="IPR003439">
    <property type="entry name" value="ABC_transporter-like_ATP-bd"/>
</dbReference>
<dbReference type="SMART" id="SM00382">
    <property type="entry name" value="AAA"/>
    <property type="match status" value="1"/>
</dbReference>
<dbReference type="InterPro" id="IPR036640">
    <property type="entry name" value="ABC1_TM_sf"/>
</dbReference>
<sequence length="539" mass="62211">MFKLVQNHKVLYFITLILIVSYSVVDLLKSILMSYIFDDHLLNSISNLIVIVLIFLGVYLIVSSLQQYVVEVLKNKIRYSLNKNLYQSYASRNIESFQKKDSSEILNEFNNEVNVVIDNYVSSKLNVFSLTISLILGSLYIANLSVEILMFLLFCAFITIFINSIFKNRLKKNQMNYLDSMKQWLCSIKNLCRCFNDIKILNLEKVFCDGLDIENKNIEQSTLKNNGFIKILTSINSFISQAMFFLTLLFGIVLIHYNRLTVGQLLGIAQASNMVIMPIVNYANLRNMIQSSIPVLQKLLDNSICSEEKEPIIFDEQIHDIKIKHLSFSYGARLILDLNNLVIDQGKKYLVIGKSGDGKSTFLDILTKQKKADGIYVNDKDLKDVQFSTYADTFSYVNQDNDLLPFSFEQNITLGRKMSKYSLKDLVTIFNLESIFDKERDNLDFEHLNLSGGEKQRICLARAMYRNKKWLFLDEAFSAIDKTNSDRIHQFILSNPDLTVLSIEHKVTKETVSLYDKVLLFENKKIVSMDVEEYLNSIF</sequence>
<feature type="transmembrane region" description="Helical" evidence="7">
    <location>
        <begin position="48"/>
        <end position="70"/>
    </location>
</feature>
<dbReference type="EMBL" id="QRVM01000057">
    <property type="protein sequence ID" value="RGS44741.1"/>
    <property type="molecule type" value="Genomic_DNA"/>
</dbReference>
<dbReference type="PROSITE" id="PS50893">
    <property type="entry name" value="ABC_TRANSPORTER_2"/>
    <property type="match status" value="1"/>
</dbReference>
<keyword evidence="4 10" id="KW-0067">ATP-binding</keyword>
<organism evidence="10 11">
    <name type="scientific">Holdemanella biformis</name>
    <dbReference type="NCBI Taxonomy" id="1735"/>
    <lineage>
        <taxon>Bacteria</taxon>
        <taxon>Bacillati</taxon>
        <taxon>Bacillota</taxon>
        <taxon>Erysipelotrichia</taxon>
        <taxon>Erysipelotrichales</taxon>
        <taxon>Erysipelotrichaceae</taxon>
        <taxon>Holdemanella</taxon>
    </lineage>
</organism>
<feature type="domain" description="ABC transmembrane type-1" evidence="9">
    <location>
        <begin position="13"/>
        <end position="291"/>
    </location>
</feature>
<name>A0A412IX46_9FIRM</name>
<reference evidence="10 11" key="1">
    <citation type="submission" date="2018-08" db="EMBL/GenBank/DDBJ databases">
        <title>A genome reference for cultivated species of the human gut microbiota.</title>
        <authorList>
            <person name="Zou Y."/>
            <person name="Xue W."/>
            <person name="Luo G."/>
        </authorList>
    </citation>
    <scope>NUCLEOTIDE SEQUENCE [LARGE SCALE GENOMIC DNA]</scope>
    <source>
        <strain evidence="10 11">AF22-10AC</strain>
    </source>
</reference>
<feature type="domain" description="ABC transporter" evidence="8">
    <location>
        <begin position="321"/>
        <end position="538"/>
    </location>
</feature>
<dbReference type="InterPro" id="IPR039421">
    <property type="entry name" value="Type_1_exporter"/>
</dbReference>
<proteinExistence type="predicted"/>
<evidence type="ECO:0000256" key="1">
    <source>
        <dbReference type="ARBA" id="ARBA00004651"/>
    </source>
</evidence>
<protein>
    <submittedName>
        <fullName evidence="10">ABC transporter ATP-binding protein</fullName>
    </submittedName>
</protein>
<comment type="caution">
    <text evidence="10">The sequence shown here is derived from an EMBL/GenBank/DDBJ whole genome shotgun (WGS) entry which is preliminary data.</text>
</comment>
<dbReference type="InterPro" id="IPR017871">
    <property type="entry name" value="ABC_transporter-like_CS"/>
</dbReference>
<dbReference type="Gene3D" id="3.40.50.300">
    <property type="entry name" value="P-loop containing nucleotide triphosphate hydrolases"/>
    <property type="match status" value="1"/>
</dbReference>
<dbReference type="AlphaFoldDB" id="A0A412IX46"/>
<comment type="subcellular location">
    <subcellularLocation>
        <location evidence="1">Cell membrane</location>
        <topology evidence="1">Multi-pass membrane protein</topology>
    </subcellularLocation>
</comment>
<gene>
    <name evidence="10" type="ORF">DWX92_10085</name>
</gene>
<feature type="transmembrane region" description="Helical" evidence="7">
    <location>
        <begin position="125"/>
        <end position="142"/>
    </location>
</feature>
<dbReference type="SUPFAM" id="SSF90123">
    <property type="entry name" value="ABC transporter transmembrane region"/>
    <property type="match status" value="1"/>
</dbReference>
<accession>A0A412IX46</accession>
<evidence type="ECO:0000256" key="7">
    <source>
        <dbReference type="SAM" id="Phobius"/>
    </source>
</evidence>
<dbReference type="Proteomes" id="UP000285274">
    <property type="component" value="Unassembled WGS sequence"/>
</dbReference>
<dbReference type="SUPFAM" id="SSF52540">
    <property type="entry name" value="P-loop containing nucleoside triphosphate hydrolases"/>
    <property type="match status" value="1"/>
</dbReference>
<evidence type="ECO:0000259" key="9">
    <source>
        <dbReference type="PROSITE" id="PS50929"/>
    </source>
</evidence>
<dbReference type="CDD" id="cd03228">
    <property type="entry name" value="ABCC_MRP_Like"/>
    <property type="match status" value="1"/>
</dbReference>
<dbReference type="PROSITE" id="PS00211">
    <property type="entry name" value="ABC_TRANSPORTER_1"/>
    <property type="match status" value="1"/>
</dbReference>
<dbReference type="InterPro" id="IPR011527">
    <property type="entry name" value="ABC1_TM_dom"/>
</dbReference>
<feature type="transmembrane region" description="Helical" evidence="7">
    <location>
        <begin position="148"/>
        <end position="166"/>
    </location>
</feature>
<feature type="transmembrane region" description="Helical" evidence="7">
    <location>
        <begin position="12"/>
        <end position="36"/>
    </location>
</feature>
<evidence type="ECO:0000256" key="3">
    <source>
        <dbReference type="ARBA" id="ARBA00022741"/>
    </source>
</evidence>
<evidence type="ECO:0000259" key="8">
    <source>
        <dbReference type="PROSITE" id="PS50893"/>
    </source>
</evidence>
<dbReference type="RefSeq" id="WP_118320518.1">
    <property type="nucleotide sequence ID" value="NZ_QRVM01000057.1"/>
</dbReference>
<dbReference type="Pfam" id="PF00664">
    <property type="entry name" value="ABC_membrane"/>
    <property type="match status" value="1"/>
</dbReference>
<evidence type="ECO:0000256" key="4">
    <source>
        <dbReference type="ARBA" id="ARBA00022840"/>
    </source>
</evidence>
<evidence type="ECO:0000313" key="11">
    <source>
        <dbReference type="Proteomes" id="UP000285274"/>
    </source>
</evidence>
<dbReference type="Pfam" id="PF00005">
    <property type="entry name" value="ABC_tran"/>
    <property type="match status" value="1"/>
</dbReference>
<dbReference type="GO" id="GO:0015421">
    <property type="term" value="F:ABC-type oligopeptide transporter activity"/>
    <property type="evidence" value="ECO:0007669"/>
    <property type="project" value="TreeGrafter"/>
</dbReference>
<feature type="transmembrane region" description="Helical" evidence="7">
    <location>
        <begin position="238"/>
        <end position="257"/>
    </location>
</feature>
<dbReference type="GO" id="GO:0005524">
    <property type="term" value="F:ATP binding"/>
    <property type="evidence" value="ECO:0007669"/>
    <property type="project" value="UniProtKB-KW"/>
</dbReference>
<dbReference type="Gene3D" id="1.20.1560.10">
    <property type="entry name" value="ABC transporter type 1, transmembrane domain"/>
    <property type="match status" value="1"/>
</dbReference>
<keyword evidence="5 7" id="KW-1133">Transmembrane helix</keyword>
<dbReference type="PANTHER" id="PTHR43394:SF1">
    <property type="entry name" value="ATP-BINDING CASSETTE SUB-FAMILY B MEMBER 10, MITOCHONDRIAL"/>
    <property type="match status" value="1"/>
</dbReference>
<dbReference type="GO" id="GO:0005886">
    <property type="term" value="C:plasma membrane"/>
    <property type="evidence" value="ECO:0007669"/>
    <property type="project" value="UniProtKB-SubCell"/>
</dbReference>
<dbReference type="InterPro" id="IPR003593">
    <property type="entry name" value="AAA+_ATPase"/>
</dbReference>
<dbReference type="PANTHER" id="PTHR43394">
    <property type="entry name" value="ATP-DEPENDENT PERMEASE MDL1, MITOCHONDRIAL"/>
    <property type="match status" value="1"/>
</dbReference>